<feature type="domain" description="F-box" evidence="5">
    <location>
        <begin position="47"/>
        <end position="93"/>
    </location>
</feature>
<keyword evidence="1" id="KW-0433">Leucine-rich repeat</keyword>
<dbReference type="Proteomes" id="UP000835052">
    <property type="component" value="Unassembled WGS sequence"/>
</dbReference>
<dbReference type="InterPro" id="IPR001810">
    <property type="entry name" value="F-box_dom"/>
</dbReference>
<dbReference type="Gene3D" id="3.80.10.10">
    <property type="entry name" value="Ribonuclease Inhibitor"/>
    <property type="match status" value="2"/>
</dbReference>
<accession>A0A8S1GZ74</accession>
<evidence type="ECO:0000313" key="6">
    <source>
        <dbReference type="EMBL" id="CAD6188625.1"/>
    </source>
</evidence>
<evidence type="ECO:0000256" key="2">
    <source>
        <dbReference type="ARBA" id="ARBA00022737"/>
    </source>
</evidence>
<dbReference type="FunFam" id="3.80.10.10:FF:000042">
    <property type="entry name" value="F-box/LRR-repeat protein 20 isoform 2"/>
    <property type="match status" value="1"/>
</dbReference>
<dbReference type="Pfam" id="PF13516">
    <property type="entry name" value="LRR_6"/>
    <property type="match status" value="3"/>
</dbReference>
<dbReference type="SMART" id="SM00256">
    <property type="entry name" value="FBOX"/>
    <property type="match status" value="1"/>
</dbReference>
<name>A0A8S1GZ74_9PELO</name>
<dbReference type="SUPFAM" id="SSF52047">
    <property type="entry name" value="RNI-like"/>
    <property type="match status" value="1"/>
</dbReference>
<dbReference type="CDD" id="cd22115">
    <property type="entry name" value="F-box_FBXL2-like"/>
    <property type="match status" value="1"/>
</dbReference>
<feature type="region of interest" description="Disordered" evidence="4">
    <location>
        <begin position="1"/>
        <end position="23"/>
    </location>
</feature>
<evidence type="ECO:0000256" key="4">
    <source>
        <dbReference type="SAM" id="MobiDB-lite"/>
    </source>
</evidence>
<evidence type="ECO:0000256" key="3">
    <source>
        <dbReference type="ARBA" id="ARBA00022786"/>
    </source>
</evidence>
<proteinExistence type="predicted"/>
<protein>
    <recommendedName>
        <fullName evidence="5">F-box domain-containing protein</fullName>
    </recommendedName>
</protein>
<comment type="caution">
    <text evidence="6">The sequence shown here is derived from an EMBL/GenBank/DDBJ whole genome shotgun (WGS) entry which is preliminary data.</text>
</comment>
<dbReference type="InterPro" id="IPR006553">
    <property type="entry name" value="Leu-rich_rpt_Cys-con_subtyp"/>
</dbReference>
<keyword evidence="7" id="KW-1185">Reference proteome</keyword>
<dbReference type="GO" id="GO:0019005">
    <property type="term" value="C:SCF ubiquitin ligase complex"/>
    <property type="evidence" value="ECO:0007669"/>
    <property type="project" value="TreeGrafter"/>
</dbReference>
<dbReference type="InterPro" id="IPR032675">
    <property type="entry name" value="LRR_dom_sf"/>
</dbReference>
<evidence type="ECO:0000256" key="1">
    <source>
        <dbReference type="ARBA" id="ARBA00022614"/>
    </source>
</evidence>
<dbReference type="AlphaFoldDB" id="A0A8S1GZ74"/>
<keyword evidence="3" id="KW-0833">Ubl conjugation pathway</keyword>
<dbReference type="InterPro" id="IPR001611">
    <property type="entry name" value="Leu-rich_rpt"/>
</dbReference>
<organism evidence="6 7">
    <name type="scientific">Caenorhabditis auriculariae</name>
    <dbReference type="NCBI Taxonomy" id="2777116"/>
    <lineage>
        <taxon>Eukaryota</taxon>
        <taxon>Metazoa</taxon>
        <taxon>Ecdysozoa</taxon>
        <taxon>Nematoda</taxon>
        <taxon>Chromadorea</taxon>
        <taxon>Rhabditida</taxon>
        <taxon>Rhabditina</taxon>
        <taxon>Rhabditomorpha</taxon>
        <taxon>Rhabditoidea</taxon>
        <taxon>Rhabditidae</taxon>
        <taxon>Peloderinae</taxon>
        <taxon>Caenorhabditis</taxon>
    </lineage>
</organism>
<dbReference type="Pfam" id="PF12937">
    <property type="entry name" value="F-box-like"/>
    <property type="match status" value="1"/>
</dbReference>
<evidence type="ECO:0000313" key="7">
    <source>
        <dbReference type="Proteomes" id="UP000835052"/>
    </source>
</evidence>
<reference evidence="6" key="1">
    <citation type="submission" date="2020-10" db="EMBL/GenBank/DDBJ databases">
        <authorList>
            <person name="Kikuchi T."/>
        </authorList>
    </citation>
    <scope>NUCLEOTIDE SEQUENCE</scope>
    <source>
        <strain evidence="6">NKZ352</strain>
    </source>
</reference>
<dbReference type="PANTHER" id="PTHR13318:SF165">
    <property type="entry name" value="F-BOX_LRR-REPEAT PROTEIN FBXL-1"/>
    <property type="match status" value="1"/>
</dbReference>
<dbReference type="GO" id="GO:0031146">
    <property type="term" value="P:SCF-dependent proteasomal ubiquitin-dependent protein catabolic process"/>
    <property type="evidence" value="ECO:0007669"/>
    <property type="project" value="TreeGrafter"/>
</dbReference>
<dbReference type="PANTHER" id="PTHR13318">
    <property type="entry name" value="PARTNER OF PAIRED, ISOFORM B-RELATED"/>
    <property type="match status" value="1"/>
</dbReference>
<evidence type="ECO:0000259" key="5">
    <source>
        <dbReference type="PROSITE" id="PS50181"/>
    </source>
</evidence>
<keyword evidence="2" id="KW-0677">Repeat</keyword>
<dbReference type="OrthoDB" id="550575at2759"/>
<gene>
    <name evidence="6" type="ORF">CAUJ_LOCUS4544</name>
</gene>
<dbReference type="PROSITE" id="PS50181">
    <property type="entry name" value="FBOX"/>
    <property type="match status" value="1"/>
</dbReference>
<dbReference type="EMBL" id="CAJGYM010000008">
    <property type="protein sequence ID" value="CAD6188625.1"/>
    <property type="molecule type" value="Genomic_DNA"/>
</dbReference>
<dbReference type="SMART" id="SM00367">
    <property type="entry name" value="LRR_CC"/>
    <property type="match status" value="10"/>
</dbReference>
<sequence>METERRSSATNRRAKRLPQQAKTHPIVQAKQNQMYLITTLVSSNDQAPINRKLPNELILRIFSFLDVKSLCRCAQTCRAWNVLALDGSNWQRVDLFTFQRDVKAAVIENLSRRCGGFLKELSLKGCENVHDSALRTFTAKCSNIEFLSLYRCKRVTDASCENLGRHCHKLQHLNLENCSAITDRALKYISDGCKNLRYLNISWCDAIQDKGVQNILINCIQLHTLVLRGCEGLTERLFAPVEKHMGNLKNLNMLSCFVNDDTVSNIANGCEGLEYLCLSNCTHISDRSLQLLASKWTSNCPAASFYQTTAFTQLTKGCKKLQRIDMEDCSLITDVTIQALSTNCSTLRELSLSHCDLITDEAVLSLCTKNKEHLQVLELDNCSLLTDTTLSHLRHARVLKRIDLYDCQNISKEAIQRFRHHRPHVEIHAYFAPATPPASHAGNRVGICRCCVIL</sequence>